<evidence type="ECO:0000313" key="3">
    <source>
        <dbReference type="EMBL" id="BDG15281.1"/>
    </source>
</evidence>
<dbReference type="AlphaFoldDB" id="A0A1J0LSQ9"/>
<accession>A0A1J0LSQ9</accession>
<reference evidence="3 5" key="3">
    <citation type="journal article" date="2022" name="Microbiol. Resour. Announc.">
        <title>Complete Genome Sequences of Thermus Strains Isolated from Senami Hot Spring in Japan.</title>
        <authorList>
            <person name="Miyazaki K."/>
        </authorList>
    </citation>
    <scope>NUCLEOTIDE SEQUENCE [LARGE SCALE GENOMIC DNA]</scope>
    <source>
        <strain evidence="3 5">SNM4-1</strain>
    </source>
</reference>
<organism evidence="2 4">
    <name type="scientific">Thermus brockianus</name>
    <dbReference type="NCBI Taxonomy" id="56956"/>
    <lineage>
        <taxon>Bacteria</taxon>
        <taxon>Thermotogati</taxon>
        <taxon>Deinococcota</taxon>
        <taxon>Deinococci</taxon>
        <taxon>Thermales</taxon>
        <taxon>Thermaceae</taxon>
        <taxon>Thermus</taxon>
    </lineage>
</organism>
<dbReference type="RefSeq" id="WP_071677002.1">
    <property type="nucleotide sequence ID" value="NZ_AP025593.1"/>
</dbReference>
<evidence type="ECO:0000313" key="5">
    <source>
        <dbReference type="Proteomes" id="UP000831120"/>
    </source>
</evidence>
<reference evidence="2" key="2">
    <citation type="journal article" date="2017" name="Stand. Genomic Sci.">
        <title>Complete genome sequence of Thermus brockianus GE-1 reveals key enzymes of xylan/xylose metabolism.</title>
        <authorList>
            <person name="Schaefers C."/>
            <person name="Blank S."/>
            <person name="Wiebusch S."/>
            <person name="Elleuche S."/>
            <person name="Antranikian G."/>
        </authorList>
    </citation>
    <scope>NUCLEOTIDE SEQUENCE</scope>
    <source>
        <strain evidence="2">GE-1</strain>
    </source>
</reference>
<evidence type="ECO:0000256" key="1">
    <source>
        <dbReference type="SAM" id="SignalP"/>
    </source>
</evidence>
<dbReference type="Proteomes" id="UP000182993">
    <property type="component" value="Chromosome"/>
</dbReference>
<proteinExistence type="predicted"/>
<dbReference type="Proteomes" id="UP000831120">
    <property type="component" value="Chromosome"/>
</dbReference>
<feature type="chain" id="PRO_5009614522" description="Cellulose biosynthesis protein BcsS" evidence="1">
    <location>
        <begin position="22"/>
        <end position="263"/>
    </location>
</feature>
<reference evidence="4" key="1">
    <citation type="submission" date="2016-06" db="EMBL/GenBank/DDBJ databases">
        <title>Whole genome sequencing of Thermus brockianus strain GE-1.</title>
        <authorList>
            <person name="Schaefers C."/>
            <person name="Blank S."/>
            <person name="Wiebusch S."/>
            <person name="Elleuche S."/>
            <person name="Antranikian G."/>
        </authorList>
    </citation>
    <scope>NUCLEOTIDE SEQUENCE [LARGE SCALE GENOMIC DNA]</scope>
    <source>
        <strain evidence="4">GE-1</strain>
    </source>
</reference>
<feature type="signal peptide" evidence="1">
    <location>
        <begin position="1"/>
        <end position="21"/>
    </location>
</feature>
<evidence type="ECO:0008006" key="6">
    <source>
        <dbReference type="Google" id="ProtNLM"/>
    </source>
</evidence>
<evidence type="ECO:0000313" key="4">
    <source>
        <dbReference type="Proteomes" id="UP000182993"/>
    </source>
</evidence>
<name>A0A1J0LSQ9_THEBO</name>
<dbReference type="EMBL" id="AP025593">
    <property type="protein sequence ID" value="BDG15281.1"/>
    <property type="molecule type" value="Genomic_DNA"/>
</dbReference>
<keyword evidence="1" id="KW-0732">Signal</keyword>
<gene>
    <name evidence="2" type="ORF">A0O31_01131</name>
    <name evidence="3" type="ORF">TbrSNM41_00150</name>
</gene>
<dbReference type="STRING" id="56956.A0O31_01131"/>
<evidence type="ECO:0000313" key="2">
    <source>
        <dbReference type="EMBL" id="APD09272.1"/>
    </source>
</evidence>
<protein>
    <recommendedName>
        <fullName evidence="6">Cellulose biosynthesis protein BcsS</fullName>
    </recommendedName>
</protein>
<keyword evidence="5" id="KW-1185">Reference proteome</keyword>
<dbReference type="OrthoDB" id="27317at2"/>
<dbReference type="EMBL" id="CP016312">
    <property type="protein sequence ID" value="APD09272.1"/>
    <property type="molecule type" value="Genomic_DNA"/>
</dbReference>
<dbReference type="KEGG" id="tbc:A0O31_01131"/>
<sequence precursor="true">MRKVALLFLLGLALAQGRLEAGLYGAPGGVTPALEAAFALGEGEVYLKGQVGRGALGYLGSLSLGPLGYLAYGAQGEVGEGGLGGALFLEGGAGPLAAEGRLGYRPQGAFPLFPEAGFFGRLALRYRATPREVWGVEAAGNTPSRPATFGLQPGLYGVWRLEGSYAFRQEATYTLGLGVSSGPYALLGFKGEVGEEGEVLDLLLRLGGVNRLEAGLYLGEASLHLTLSYPWAGSLGVWLGDLGLEAGHQGSPYAWVRYTWRWP</sequence>